<comment type="caution">
    <text evidence="2">The sequence shown here is derived from an EMBL/GenBank/DDBJ whole genome shotgun (WGS) entry which is preliminary data.</text>
</comment>
<accession>A0AAV5HSK0</accession>
<feature type="region of interest" description="Disordered" evidence="1">
    <location>
        <begin position="1"/>
        <end position="41"/>
    </location>
</feature>
<dbReference type="AlphaFoldDB" id="A0AAV5HSK0"/>
<sequence length="70" mass="7967">MKALEMAGDVRLQGERKTEQTHENAGKKERKKKKIKEMSQPALSNSLLTPLKFEKLTIRSINNVFSLLSP</sequence>
<dbReference type="EMBL" id="BPVZ01000003">
    <property type="protein sequence ID" value="GKU89191.1"/>
    <property type="molecule type" value="Genomic_DNA"/>
</dbReference>
<name>A0AAV5HSK0_9ROSI</name>
<dbReference type="Proteomes" id="UP001054252">
    <property type="component" value="Unassembled WGS sequence"/>
</dbReference>
<evidence type="ECO:0000313" key="3">
    <source>
        <dbReference type="Proteomes" id="UP001054252"/>
    </source>
</evidence>
<proteinExistence type="predicted"/>
<evidence type="ECO:0000313" key="2">
    <source>
        <dbReference type="EMBL" id="GKU89191.1"/>
    </source>
</evidence>
<feature type="compositionally biased region" description="Basic and acidic residues" evidence="1">
    <location>
        <begin position="12"/>
        <end position="27"/>
    </location>
</feature>
<organism evidence="2 3">
    <name type="scientific">Rubroshorea leprosula</name>
    <dbReference type="NCBI Taxonomy" id="152421"/>
    <lineage>
        <taxon>Eukaryota</taxon>
        <taxon>Viridiplantae</taxon>
        <taxon>Streptophyta</taxon>
        <taxon>Embryophyta</taxon>
        <taxon>Tracheophyta</taxon>
        <taxon>Spermatophyta</taxon>
        <taxon>Magnoliopsida</taxon>
        <taxon>eudicotyledons</taxon>
        <taxon>Gunneridae</taxon>
        <taxon>Pentapetalae</taxon>
        <taxon>rosids</taxon>
        <taxon>malvids</taxon>
        <taxon>Malvales</taxon>
        <taxon>Dipterocarpaceae</taxon>
        <taxon>Rubroshorea</taxon>
    </lineage>
</organism>
<evidence type="ECO:0000256" key="1">
    <source>
        <dbReference type="SAM" id="MobiDB-lite"/>
    </source>
</evidence>
<keyword evidence="3" id="KW-1185">Reference proteome</keyword>
<reference evidence="2 3" key="1">
    <citation type="journal article" date="2021" name="Commun. Biol.">
        <title>The genome of Shorea leprosula (Dipterocarpaceae) highlights the ecological relevance of drought in aseasonal tropical rainforests.</title>
        <authorList>
            <person name="Ng K.K.S."/>
            <person name="Kobayashi M.J."/>
            <person name="Fawcett J.A."/>
            <person name="Hatakeyama M."/>
            <person name="Paape T."/>
            <person name="Ng C.H."/>
            <person name="Ang C.C."/>
            <person name="Tnah L.H."/>
            <person name="Lee C.T."/>
            <person name="Nishiyama T."/>
            <person name="Sese J."/>
            <person name="O'Brien M.J."/>
            <person name="Copetti D."/>
            <person name="Mohd Noor M.I."/>
            <person name="Ong R.C."/>
            <person name="Putra M."/>
            <person name="Sireger I.Z."/>
            <person name="Indrioko S."/>
            <person name="Kosugi Y."/>
            <person name="Izuno A."/>
            <person name="Isagi Y."/>
            <person name="Lee S.L."/>
            <person name="Shimizu K.K."/>
        </authorList>
    </citation>
    <scope>NUCLEOTIDE SEQUENCE [LARGE SCALE GENOMIC DNA]</scope>
    <source>
        <strain evidence="2">214</strain>
    </source>
</reference>
<gene>
    <name evidence="2" type="ORF">SLEP1_g3359</name>
</gene>
<protein>
    <submittedName>
        <fullName evidence="2">Uncharacterized protein</fullName>
    </submittedName>
</protein>